<reference evidence="1" key="3">
    <citation type="submission" date="2020-06" db="EMBL/GenBank/DDBJ databases">
        <title>Helianthus annuus Genome sequencing and assembly Release 2.</title>
        <authorList>
            <person name="Gouzy J."/>
            <person name="Langlade N."/>
            <person name="Munos S."/>
        </authorList>
    </citation>
    <scope>NUCLEOTIDE SEQUENCE</scope>
    <source>
        <tissue evidence="1">Leaves</tissue>
    </source>
</reference>
<dbReference type="Proteomes" id="UP000215914">
    <property type="component" value="Chromosome 15"/>
</dbReference>
<reference evidence="1 3" key="1">
    <citation type="journal article" date="2017" name="Nature">
        <title>The sunflower genome provides insights into oil metabolism, flowering and Asterid evolution.</title>
        <authorList>
            <person name="Badouin H."/>
            <person name="Gouzy J."/>
            <person name="Grassa C.J."/>
            <person name="Murat F."/>
            <person name="Staton S.E."/>
            <person name="Cottret L."/>
            <person name="Lelandais-Briere C."/>
            <person name="Owens G.L."/>
            <person name="Carrere S."/>
            <person name="Mayjonade B."/>
            <person name="Legrand L."/>
            <person name="Gill N."/>
            <person name="Kane N.C."/>
            <person name="Bowers J.E."/>
            <person name="Hubner S."/>
            <person name="Bellec A."/>
            <person name="Berard A."/>
            <person name="Berges H."/>
            <person name="Blanchet N."/>
            <person name="Boniface M.C."/>
            <person name="Brunel D."/>
            <person name="Catrice O."/>
            <person name="Chaidir N."/>
            <person name="Claudel C."/>
            <person name="Donnadieu C."/>
            <person name="Faraut T."/>
            <person name="Fievet G."/>
            <person name="Helmstetter N."/>
            <person name="King M."/>
            <person name="Knapp S.J."/>
            <person name="Lai Z."/>
            <person name="Le Paslier M.C."/>
            <person name="Lippi Y."/>
            <person name="Lorenzon L."/>
            <person name="Mandel J.R."/>
            <person name="Marage G."/>
            <person name="Marchand G."/>
            <person name="Marquand E."/>
            <person name="Bret-Mestries E."/>
            <person name="Morien E."/>
            <person name="Nambeesan S."/>
            <person name="Nguyen T."/>
            <person name="Pegot-Espagnet P."/>
            <person name="Pouilly N."/>
            <person name="Raftis F."/>
            <person name="Sallet E."/>
            <person name="Schiex T."/>
            <person name="Thomas J."/>
            <person name="Vandecasteele C."/>
            <person name="Vares D."/>
            <person name="Vear F."/>
            <person name="Vautrin S."/>
            <person name="Crespi M."/>
            <person name="Mangin B."/>
            <person name="Burke J.M."/>
            <person name="Salse J."/>
            <person name="Munos S."/>
            <person name="Vincourt P."/>
            <person name="Rieseberg L.H."/>
            <person name="Langlade N.B."/>
        </authorList>
    </citation>
    <scope>NUCLEOTIDE SEQUENCE [LARGE SCALE GENOMIC DNA]</scope>
    <source>
        <strain evidence="3">cv. SF193</strain>
        <tissue evidence="1">Leaves</tissue>
    </source>
</reference>
<dbReference type="AlphaFoldDB" id="A0A251S9D1"/>
<name>A0A251S9D1_HELAN</name>
<evidence type="ECO:0000313" key="3">
    <source>
        <dbReference type="Proteomes" id="UP000215914"/>
    </source>
</evidence>
<dbReference type="Gramene" id="mRNA:HanXRQr2_Chr15g0687991">
    <property type="protein sequence ID" value="mRNA:HanXRQr2_Chr15g0687991"/>
    <property type="gene ID" value="HanXRQr2_Chr15g0687991"/>
</dbReference>
<gene>
    <name evidence="2" type="ORF">HannXRQ_Chr15g0477001</name>
    <name evidence="1" type="ORF">HanXRQr2_Chr15g0687991</name>
</gene>
<dbReference type="EMBL" id="CM007904">
    <property type="protein sequence ID" value="OTF94885.1"/>
    <property type="molecule type" value="Genomic_DNA"/>
</dbReference>
<organism evidence="2 3">
    <name type="scientific">Helianthus annuus</name>
    <name type="common">Common sunflower</name>
    <dbReference type="NCBI Taxonomy" id="4232"/>
    <lineage>
        <taxon>Eukaryota</taxon>
        <taxon>Viridiplantae</taxon>
        <taxon>Streptophyta</taxon>
        <taxon>Embryophyta</taxon>
        <taxon>Tracheophyta</taxon>
        <taxon>Spermatophyta</taxon>
        <taxon>Magnoliopsida</taxon>
        <taxon>eudicotyledons</taxon>
        <taxon>Gunneridae</taxon>
        <taxon>Pentapetalae</taxon>
        <taxon>asterids</taxon>
        <taxon>campanulids</taxon>
        <taxon>Asterales</taxon>
        <taxon>Asteraceae</taxon>
        <taxon>Asteroideae</taxon>
        <taxon>Heliantheae alliance</taxon>
        <taxon>Heliantheae</taxon>
        <taxon>Helianthus</taxon>
    </lineage>
</organism>
<reference evidence="2" key="2">
    <citation type="submission" date="2017-02" db="EMBL/GenBank/DDBJ databases">
        <title>Sunflower complete genome.</title>
        <authorList>
            <person name="Langlade N."/>
            <person name="Munos S."/>
        </authorList>
    </citation>
    <scope>NUCLEOTIDE SEQUENCE [LARGE SCALE GENOMIC DNA]</scope>
    <source>
        <tissue evidence="2">Leaves</tissue>
    </source>
</reference>
<evidence type="ECO:0000313" key="2">
    <source>
        <dbReference type="EMBL" id="OTF94885.1"/>
    </source>
</evidence>
<sequence>MMQPTISSKNFKSLIPSISPIFKSLKSQYISSIQYPLILPSQRRTHPISLPFLFQLPITQLLSSLQSRVSFFCHTFLSSPSLIETPRFI</sequence>
<keyword evidence="3" id="KW-1185">Reference proteome</keyword>
<accession>A0A251S9D1</accession>
<evidence type="ECO:0000313" key="1">
    <source>
        <dbReference type="EMBL" id="KAF5764090.1"/>
    </source>
</evidence>
<protein>
    <submittedName>
        <fullName evidence="2">Uncharacterized protein</fullName>
    </submittedName>
</protein>
<dbReference type="InParanoid" id="A0A251S9D1"/>
<proteinExistence type="predicted"/>
<dbReference type="EMBL" id="MNCJ02000330">
    <property type="protein sequence ID" value="KAF5764090.1"/>
    <property type="molecule type" value="Genomic_DNA"/>
</dbReference>